<dbReference type="Proteomes" id="UP000184082">
    <property type="component" value="Unassembled WGS sequence"/>
</dbReference>
<dbReference type="EMBL" id="FRAJ01000003">
    <property type="protein sequence ID" value="SHJ70271.1"/>
    <property type="molecule type" value="Genomic_DNA"/>
</dbReference>
<feature type="coiled-coil region" evidence="1">
    <location>
        <begin position="59"/>
        <end position="93"/>
    </location>
</feature>
<accession>A0A1M6LGC5</accession>
<organism evidence="2 3">
    <name type="scientific">Caminicella sporogenes DSM 14501</name>
    <dbReference type="NCBI Taxonomy" id="1121266"/>
    <lineage>
        <taxon>Bacteria</taxon>
        <taxon>Bacillati</taxon>
        <taxon>Bacillota</taxon>
        <taxon>Clostridia</taxon>
        <taxon>Peptostreptococcales</taxon>
        <taxon>Caminicellaceae</taxon>
        <taxon>Caminicella</taxon>
    </lineage>
</organism>
<name>A0A1M6LGC5_9FIRM</name>
<evidence type="ECO:0000256" key="1">
    <source>
        <dbReference type="SAM" id="Coils"/>
    </source>
</evidence>
<evidence type="ECO:0008006" key="4">
    <source>
        <dbReference type="Google" id="ProtNLM"/>
    </source>
</evidence>
<protein>
    <recommendedName>
        <fullName evidence="4">ATPase</fullName>
    </recommendedName>
</protein>
<sequence length="149" mass="17387">MSVLNLLDELEDILENGSSIPFSGKVLIDREEITELLKEIRIQLPDEVKQAQWIREERNKILIDAQSEAERIIEEAKRQVEELINQQEIIKLAQDKANEIVEQAKKQAHEIRVGSLQYADEILEKLEKNISDVSEIIRNNRMELKEMNI</sequence>
<proteinExistence type="predicted"/>
<evidence type="ECO:0000313" key="2">
    <source>
        <dbReference type="EMBL" id="SHJ70271.1"/>
    </source>
</evidence>
<reference evidence="2 3" key="1">
    <citation type="submission" date="2016-11" db="EMBL/GenBank/DDBJ databases">
        <authorList>
            <person name="Jaros S."/>
            <person name="Januszkiewicz K."/>
            <person name="Wedrychowicz H."/>
        </authorList>
    </citation>
    <scope>NUCLEOTIDE SEQUENCE [LARGE SCALE GENOMIC DNA]</scope>
    <source>
        <strain evidence="2 3">DSM 14501</strain>
    </source>
</reference>
<keyword evidence="1" id="KW-0175">Coiled coil</keyword>
<gene>
    <name evidence="2" type="ORF">SAMN02745883_00197</name>
</gene>
<dbReference type="STRING" id="1121266.SAMN02745883_00197"/>
<evidence type="ECO:0000313" key="3">
    <source>
        <dbReference type="Proteomes" id="UP000184082"/>
    </source>
</evidence>
<keyword evidence="3" id="KW-1185">Reference proteome</keyword>
<dbReference type="RefSeq" id="WP_072965518.1">
    <property type="nucleotide sequence ID" value="NZ_FRAJ01000003.1"/>
</dbReference>
<dbReference type="AlphaFoldDB" id="A0A1M6LGC5"/>